<proteinExistence type="predicted"/>
<accession>A0A7Y4L4R9</accession>
<sequence length="368" mass="39991">MDALLKARSAAIVGGQETEFLKTVDPANAKLVARQRQVFANLQKLGVRQVGFQRETEYVAEEKPESGQGAQAFRVRMLIQLTGIDAAARATPLGYTFAERGGQVVLVSDDDLAQEADRGTYREPWDLGPIEVVRRPGLLIVVPSQERANGVRLANEAAAALPAVRAATRRAQSGILVVALADKRSMSPEWQTGGHPAGAVATPNLAPSKADETILEVVGSRVVINPTERKTAGRLLLAHEFTHVVMAPLGNAAPTWMVEGLAEYVERRLAEQEGDDRPAKKRAELRRTVIPELTVLPIDGTFHGDYGDESYGVSWLIIEHLATTHGLPKVIALYTDQAKGPDTPAHRDQLLQKHLSQTEPQLLTALKK</sequence>
<dbReference type="EMBL" id="JABJRC010000006">
    <property type="protein sequence ID" value="NOL43171.1"/>
    <property type="molecule type" value="Genomic_DNA"/>
</dbReference>
<dbReference type="RefSeq" id="WP_171675959.1">
    <property type="nucleotide sequence ID" value="NZ_JABJRC010000006.1"/>
</dbReference>
<organism evidence="1 2">
    <name type="scientific">Kribbella sandramycini</name>
    <dbReference type="NCBI Taxonomy" id="60450"/>
    <lineage>
        <taxon>Bacteria</taxon>
        <taxon>Bacillati</taxon>
        <taxon>Actinomycetota</taxon>
        <taxon>Actinomycetes</taxon>
        <taxon>Propionibacteriales</taxon>
        <taxon>Kribbellaceae</taxon>
        <taxon>Kribbella</taxon>
    </lineage>
</organism>
<keyword evidence="2" id="KW-1185">Reference proteome</keyword>
<name>A0A7Y4L4R9_9ACTN</name>
<gene>
    <name evidence="1" type="ORF">HPO96_23280</name>
</gene>
<protein>
    <recommendedName>
        <fullName evidence="3">Basic secretory peptidase family protein</fullName>
    </recommendedName>
</protein>
<evidence type="ECO:0000313" key="2">
    <source>
        <dbReference type="Proteomes" id="UP000534306"/>
    </source>
</evidence>
<dbReference type="Proteomes" id="UP000534306">
    <property type="component" value="Unassembled WGS sequence"/>
</dbReference>
<reference evidence="1 2" key="1">
    <citation type="submission" date="2020-05" db="EMBL/GenBank/DDBJ databases">
        <title>Genome sequence of Kribbella sandramycini ATCC 39419.</title>
        <authorList>
            <person name="Maclea K.S."/>
            <person name="Fair J.L."/>
        </authorList>
    </citation>
    <scope>NUCLEOTIDE SEQUENCE [LARGE SCALE GENOMIC DNA]</scope>
    <source>
        <strain evidence="1 2">ATCC 39419</strain>
    </source>
</reference>
<evidence type="ECO:0000313" key="1">
    <source>
        <dbReference type="EMBL" id="NOL43171.1"/>
    </source>
</evidence>
<comment type="caution">
    <text evidence="1">The sequence shown here is derived from an EMBL/GenBank/DDBJ whole genome shotgun (WGS) entry which is preliminary data.</text>
</comment>
<dbReference type="AlphaFoldDB" id="A0A7Y4L4R9"/>
<evidence type="ECO:0008006" key="3">
    <source>
        <dbReference type="Google" id="ProtNLM"/>
    </source>
</evidence>